<feature type="compositionally biased region" description="Basic and acidic residues" evidence="1">
    <location>
        <begin position="1"/>
        <end position="12"/>
    </location>
</feature>
<protein>
    <submittedName>
        <fullName evidence="2">Response regulator 1</fullName>
    </submittedName>
</protein>
<accession>A0A5A7RDN4</accession>
<gene>
    <name evidence="2" type="ORF">STAS_33423</name>
</gene>
<keyword evidence="3" id="KW-1185">Reference proteome</keyword>
<comment type="caution">
    <text evidence="2">The sequence shown here is derived from an EMBL/GenBank/DDBJ whole genome shotgun (WGS) entry which is preliminary data.</text>
</comment>
<dbReference type="OrthoDB" id="4062651at2759"/>
<sequence>MDPSRVDERMADWEPFPSTSRQISLPRDPQYSKMPLAAFPVPDVKSSVMKLKVLRAGSTHEARNFMMDLWSRVLRRRTSEWRRFRDSGELNISLISKMNQEKSYGDFVPVRNVRMDPFQLSEGGMIKKVGHSRKKLKF</sequence>
<dbReference type="AlphaFoldDB" id="A0A5A7RDN4"/>
<proteinExistence type="predicted"/>
<dbReference type="EMBL" id="BKCP01012181">
    <property type="protein sequence ID" value="GER55729.1"/>
    <property type="molecule type" value="Genomic_DNA"/>
</dbReference>
<organism evidence="2 3">
    <name type="scientific">Striga asiatica</name>
    <name type="common">Asiatic witchweed</name>
    <name type="synonym">Buchnera asiatica</name>
    <dbReference type="NCBI Taxonomy" id="4170"/>
    <lineage>
        <taxon>Eukaryota</taxon>
        <taxon>Viridiplantae</taxon>
        <taxon>Streptophyta</taxon>
        <taxon>Embryophyta</taxon>
        <taxon>Tracheophyta</taxon>
        <taxon>Spermatophyta</taxon>
        <taxon>Magnoliopsida</taxon>
        <taxon>eudicotyledons</taxon>
        <taxon>Gunneridae</taxon>
        <taxon>Pentapetalae</taxon>
        <taxon>asterids</taxon>
        <taxon>lamiids</taxon>
        <taxon>Lamiales</taxon>
        <taxon>Orobanchaceae</taxon>
        <taxon>Buchnereae</taxon>
        <taxon>Striga</taxon>
    </lineage>
</organism>
<feature type="region of interest" description="Disordered" evidence="1">
    <location>
        <begin position="1"/>
        <end position="28"/>
    </location>
</feature>
<evidence type="ECO:0000313" key="2">
    <source>
        <dbReference type="EMBL" id="GER55729.1"/>
    </source>
</evidence>
<reference evidence="3" key="1">
    <citation type="journal article" date="2019" name="Curr. Biol.">
        <title>Genome Sequence of Striga asiatica Provides Insight into the Evolution of Plant Parasitism.</title>
        <authorList>
            <person name="Yoshida S."/>
            <person name="Kim S."/>
            <person name="Wafula E.K."/>
            <person name="Tanskanen J."/>
            <person name="Kim Y.M."/>
            <person name="Honaas L."/>
            <person name="Yang Z."/>
            <person name="Spallek T."/>
            <person name="Conn C.E."/>
            <person name="Ichihashi Y."/>
            <person name="Cheong K."/>
            <person name="Cui S."/>
            <person name="Der J.P."/>
            <person name="Gundlach H."/>
            <person name="Jiao Y."/>
            <person name="Hori C."/>
            <person name="Ishida J.K."/>
            <person name="Kasahara H."/>
            <person name="Kiba T."/>
            <person name="Kim M.S."/>
            <person name="Koo N."/>
            <person name="Laohavisit A."/>
            <person name="Lee Y.H."/>
            <person name="Lumba S."/>
            <person name="McCourt P."/>
            <person name="Mortimer J.C."/>
            <person name="Mutuku J.M."/>
            <person name="Nomura T."/>
            <person name="Sasaki-Sekimoto Y."/>
            <person name="Seto Y."/>
            <person name="Wang Y."/>
            <person name="Wakatake T."/>
            <person name="Sakakibara H."/>
            <person name="Demura T."/>
            <person name="Yamaguchi S."/>
            <person name="Yoneyama K."/>
            <person name="Manabe R.I."/>
            <person name="Nelson D.C."/>
            <person name="Schulman A.H."/>
            <person name="Timko M.P."/>
            <person name="dePamphilis C.W."/>
            <person name="Choi D."/>
            <person name="Shirasu K."/>
        </authorList>
    </citation>
    <scope>NUCLEOTIDE SEQUENCE [LARGE SCALE GENOMIC DNA]</scope>
    <source>
        <strain evidence="3">cv. UVA1</strain>
    </source>
</reference>
<evidence type="ECO:0000313" key="3">
    <source>
        <dbReference type="Proteomes" id="UP000325081"/>
    </source>
</evidence>
<evidence type="ECO:0000256" key="1">
    <source>
        <dbReference type="SAM" id="MobiDB-lite"/>
    </source>
</evidence>
<dbReference type="Proteomes" id="UP000325081">
    <property type="component" value="Unassembled WGS sequence"/>
</dbReference>
<name>A0A5A7RDN4_STRAF</name>